<dbReference type="AlphaFoldDB" id="A0A368H5L5"/>
<name>A0A368H5L5_ANCCA</name>
<evidence type="ECO:0000313" key="2">
    <source>
        <dbReference type="Proteomes" id="UP000252519"/>
    </source>
</evidence>
<keyword evidence="2" id="KW-1185">Reference proteome</keyword>
<organism evidence="1 2">
    <name type="scientific">Ancylostoma caninum</name>
    <name type="common">Dog hookworm</name>
    <dbReference type="NCBI Taxonomy" id="29170"/>
    <lineage>
        <taxon>Eukaryota</taxon>
        <taxon>Metazoa</taxon>
        <taxon>Ecdysozoa</taxon>
        <taxon>Nematoda</taxon>
        <taxon>Chromadorea</taxon>
        <taxon>Rhabditida</taxon>
        <taxon>Rhabditina</taxon>
        <taxon>Rhabditomorpha</taxon>
        <taxon>Strongyloidea</taxon>
        <taxon>Ancylostomatidae</taxon>
        <taxon>Ancylostomatinae</taxon>
        <taxon>Ancylostoma</taxon>
    </lineage>
</organism>
<comment type="caution">
    <text evidence="1">The sequence shown here is derived from an EMBL/GenBank/DDBJ whole genome shotgun (WGS) entry which is preliminary data.</text>
</comment>
<accession>A0A368H5L5</accession>
<reference evidence="1 2" key="1">
    <citation type="submission" date="2014-10" db="EMBL/GenBank/DDBJ databases">
        <title>Draft genome of the hookworm Ancylostoma caninum.</title>
        <authorList>
            <person name="Mitreva M."/>
        </authorList>
    </citation>
    <scope>NUCLEOTIDE SEQUENCE [LARGE SCALE GENOMIC DNA]</scope>
    <source>
        <strain evidence="1 2">Baltimore</strain>
    </source>
</reference>
<dbReference type="EMBL" id="JOJR01000021">
    <property type="protein sequence ID" value="RCN50600.1"/>
    <property type="molecule type" value="Genomic_DNA"/>
</dbReference>
<evidence type="ECO:0000313" key="1">
    <source>
        <dbReference type="EMBL" id="RCN50600.1"/>
    </source>
</evidence>
<gene>
    <name evidence="1" type="ORF">ANCCAN_03213</name>
</gene>
<protein>
    <submittedName>
        <fullName evidence="1">Uncharacterized protein</fullName>
    </submittedName>
</protein>
<proteinExistence type="predicted"/>
<dbReference type="Proteomes" id="UP000252519">
    <property type="component" value="Unassembled WGS sequence"/>
</dbReference>
<dbReference type="OrthoDB" id="5867550at2759"/>
<sequence>MPADKANSTMLTSQRCQNEDACITQVLDGYLTMGCLDSVKHWEHIAQCFRVPSRKTACSYDQGVSFFFPKKRHGWVSSDGAPDFAVVVAKNAIDSLLNGKCVNFRVKDRFRTMTDHVRPIRMFMGNLQQFSACTAFNTN</sequence>